<keyword evidence="6" id="KW-1185">Reference proteome</keyword>
<evidence type="ECO:0000313" key="5">
    <source>
        <dbReference type="EMBL" id="SFO17574.1"/>
    </source>
</evidence>
<name>A0A1I5F1E5_9HYPH</name>
<dbReference type="Pfam" id="PF07729">
    <property type="entry name" value="FCD"/>
    <property type="match status" value="1"/>
</dbReference>
<reference evidence="5 6" key="1">
    <citation type="submission" date="2016-10" db="EMBL/GenBank/DDBJ databases">
        <authorList>
            <person name="de Groot N.N."/>
        </authorList>
    </citation>
    <scope>NUCLEOTIDE SEQUENCE [LARGE SCALE GENOMIC DNA]</scope>
    <source>
        <strain evidence="5 6">CGMCC 1.9157</strain>
    </source>
</reference>
<dbReference type="Gene3D" id="1.20.120.530">
    <property type="entry name" value="GntR ligand-binding domain-like"/>
    <property type="match status" value="1"/>
</dbReference>
<dbReference type="PANTHER" id="PTHR43537">
    <property type="entry name" value="TRANSCRIPTIONAL REGULATOR, GNTR FAMILY"/>
    <property type="match status" value="1"/>
</dbReference>
<dbReference type="RefSeq" id="WP_090071229.1">
    <property type="nucleotide sequence ID" value="NZ_FOVR01000003.1"/>
</dbReference>
<evidence type="ECO:0000259" key="4">
    <source>
        <dbReference type="PROSITE" id="PS50949"/>
    </source>
</evidence>
<dbReference type="Proteomes" id="UP000199236">
    <property type="component" value="Unassembled WGS sequence"/>
</dbReference>
<dbReference type="GO" id="GO:0003677">
    <property type="term" value="F:DNA binding"/>
    <property type="evidence" value="ECO:0007669"/>
    <property type="project" value="UniProtKB-KW"/>
</dbReference>
<accession>A0A1I5F1E5</accession>
<dbReference type="SUPFAM" id="SSF46785">
    <property type="entry name" value="Winged helix' DNA-binding domain"/>
    <property type="match status" value="1"/>
</dbReference>
<dbReference type="OrthoDB" id="7768882at2"/>
<evidence type="ECO:0000256" key="2">
    <source>
        <dbReference type="ARBA" id="ARBA00023125"/>
    </source>
</evidence>
<sequence length="216" mass="24060">MKLSDKAYEKFKHHLMMGDLKPGQFISQRELATMTGVPLAPVREALLRLELEGVVQIAPQRGIQIVEVSLRFIRDTYQLRMMIEKEAAAKFAGNASEAMISQLREVHRSVIARVDEVGPSDNLLKDAQGIDDSLHDTIVSSLGNELVDWLYAMNNQRIQLIRLAHGHLTLITPGTFRQVMTEHMAIIEALESHDPDAAASAIEKHLTAALHRALGL</sequence>
<dbReference type="InterPro" id="IPR011711">
    <property type="entry name" value="GntR_C"/>
</dbReference>
<dbReference type="EMBL" id="FOVR01000003">
    <property type="protein sequence ID" value="SFO17574.1"/>
    <property type="molecule type" value="Genomic_DNA"/>
</dbReference>
<keyword evidence="2 5" id="KW-0238">DNA-binding</keyword>
<dbReference type="SMART" id="SM00895">
    <property type="entry name" value="FCD"/>
    <property type="match status" value="1"/>
</dbReference>
<gene>
    <name evidence="5" type="ORF">SAMN04488056_103449</name>
</gene>
<dbReference type="InterPro" id="IPR008920">
    <property type="entry name" value="TF_FadR/GntR_C"/>
</dbReference>
<dbReference type="GO" id="GO:0003700">
    <property type="term" value="F:DNA-binding transcription factor activity"/>
    <property type="evidence" value="ECO:0007669"/>
    <property type="project" value="InterPro"/>
</dbReference>
<dbReference type="SMART" id="SM00345">
    <property type="entry name" value="HTH_GNTR"/>
    <property type="match status" value="1"/>
</dbReference>
<dbReference type="Gene3D" id="1.10.10.10">
    <property type="entry name" value="Winged helix-like DNA-binding domain superfamily/Winged helix DNA-binding domain"/>
    <property type="match status" value="1"/>
</dbReference>
<evidence type="ECO:0000256" key="3">
    <source>
        <dbReference type="ARBA" id="ARBA00023163"/>
    </source>
</evidence>
<dbReference type="InterPro" id="IPR036390">
    <property type="entry name" value="WH_DNA-bd_sf"/>
</dbReference>
<dbReference type="PANTHER" id="PTHR43537:SF24">
    <property type="entry name" value="GLUCONATE OPERON TRANSCRIPTIONAL REPRESSOR"/>
    <property type="match status" value="1"/>
</dbReference>
<evidence type="ECO:0000256" key="1">
    <source>
        <dbReference type="ARBA" id="ARBA00023015"/>
    </source>
</evidence>
<keyword evidence="1" id="KW-0805">Transcription regulation</keyword>
<dbReference type="InterPro" id="IPR000524">
    <property type="entry name" value="Tscrpt_reg_HTH_GntR"/>
</dbReference>
<organism evidence="5 6">
    <name type="scientific">Cohaesibacter marisflavi</name>
    <dbReference type="NCBI Taxonomy" id="655353"/>
    <lineage>
        <taxon>Bacteria</taxon>
        <taxon>Pseudomonadati</taxon>
        <taxon>Pseudomonadota</taxon>
        <taxon>Alphaproteobacteria</taxon>
        <taxon>Hyphomicrobiales</taxon>
        <taxon>Cohaesibacteraceae</taxon>
    </lineage>
</organism>
<proteinExistence type="predicted"/>
<feature type="domain" description="HTH gntR-type" evidence="4">
    <location>
        <begin position="1"/>
        <end position="68"/>
    </location>
</feature>
<evidence type="ECO:0000313" key="6">
    <source>
        <dbReference type="Proteomes" id="UP000199236"/>
    </source>
</evidence>
<protein>
    <submittedName>
        <fullName evidence="5">DNA-binding transcriptional regulator, GntR family</fullName>
    </submittedName>
</protein>
<dbReference type="SUPFAM" id="SSF48008">
    <property type="entry name" value="GntR ligand-binding domain-like"/>
    <property type="match status" value="1"/>
</dbReference>
<dbReference type="PROSITE" id="PS50949">
    <property type="entry name" value="HTH_GNTR"/>
    <property type="match status" value="1"/>
</dbReference>
<keyword evidence="3" id="KW-0804">Transcription</keyword>
<dbReference type="Pfam" id="PF00392">
    <property type="entry name" value="GntR"/>
    <property type="match status" value="1"/>
</dbReference>
<dbReference type="STRING" id="655353.SAMN04488056_103449"/>
<dbReference type="InterPro" id="IPR036388">
    <property type="entry name" value="WH-like_DNA-bd_sf"/>
</dbReference>
<dbReference type="AlphaFoldDB" id="A0A1I5F1E5"/>